<dbReference type="Gene3D" id="3.60.21.10">
    <property type="match status" value="1"/>
</dbReference>
<evidence type="ECO:0000313" key="2">
    <source>
        <dbReference type="EMBL" id="MBK6299795.1"/>
    </source>
</evidence>
<dbReference type="EMBL" id="JADIXZ010000001">
    <property type="protein sequence ID" value="MBK6299795.1"/>
    <property type="molecule type" value="Genomic_DNA"/>
</dbReference>
<dbReference type="InterPro" id="IPR004843">
    <property type="entry name" value="Calcineurin-like_PHP"/>
</dbReference>
<proteinExistence type="predicted"/>
<dbReference type="AlphaFoldDB" id="A0A935CCS2"/>
<gene>
    <name evidence="2" type="ORF">IPF40_01645</name>
</gene>
<reference evidence="2 3" key="1">
    <citation type="submission" date="2020-10" db="EMBL/GenBank/DDBJ databases">
        <title>Connecting structure to function with the recovery of over 1000 high-quality activated sludge metagenome-assembled genomes encoding full-length rRNA genes using long-read sequencing.</title>
        <authorList>
            <person name="Singleton C.M."/>
            <person name="Petriglieri F."/>
            <person name="Kristensen J.M."/>
            <person name="Kirkegaard R.H."/>
            <person name="Michaelsen T.Y."/>
            <person name="Andersen M.H."/>
            <person name="Karst S.M."/>
            <person name="Dueholm M.S."/>
            <person name="Nielsen P.H."/>
            <person name="Albertsen M."/>
        </authorList>
    </citation>
    <scope>NUCLEOTIDE SEQUENCE [LARGE SCALE GENOMIC DNA]</scope>
    <source>
        <strain evidence="2">AalE_18-Q3-R2-46_BAT3C.188</strain>
    </source>
</reference>
<evidence type="ECO:0000313" key="3">
    <source>
        <dbReference type="Proteomes" id="UP000718281"/>
    </source>
</evidence>
<organism evidence="2 3">
    <name type="scientific">Candidatus Phosphoribacter hodrii</name>
    <dbReference type="NCBI Taxonomy" id="2953743"/>
    <lineage>
        <taxon>Bacteria</taxon>
        <taxon>Bacillati</taxon>
        <taxon>Actinomycetota</taxon>
        <taxon>Actinomycetes</taxon>
        <taxon>Micrococcales</taxon>
        <taxon>Dermatophilaceae</taxon>
        <taxon>Candidatus Phosphoribacter</taxon>
    </lineage>
</organism>
<name>A0A935CCS2_9MICO</name>
<dbReference type="Pfam" id="PF00149">
    <property type="entry name" value="Metallophos"/>
    <property type="match status" value="1"/>
</dbReference>
<sequence>MTTQAPVSSFDITYQQPGIAGGIRVAAALHRDRLELRLSTGVLAAFFAFPQLGRPHFPEAGNGSDPVMVLGPDRVTVTVVGLPSESAELVRAALADRIALVASGDPTTVIPLELGPSTPVDGGVGFPLLGRPAERQLYDVALRAGTVGWEVVAPHAVYYRSTWTDFGLAHITDTHVARRIDAFRPTLRDLGLTEAAARMCNMNDQFRGFVSFANRLHAAGELDVIVATGDLIDYVHETDDDREGLGNAGFLRDLILGRAPGPDWPTVEELRVPILMTPGNHDYRRHPYHLVFDVNLGGQDVKRVRNFSELALLEREAMALTNTLYFPGATEVPNLGKSAATAMVEIDPTLRAFRQALADPGPHVARLGKHRVVLVDSAHDVGMPDSATDALWELVKEWWNGSGDEDFMTLIGGSPNCEGVNDEEYAVAVDAIESAPDDGLVVLGLHAPLINPWNGETPFFLRETQRPALAQQAAWWVQRHTGATSADLMSEHPDWFAPPGEGEPAYLKRGTTQDLLDAGVSRGRTDDLLQALAGVGTRRRADVVLAGHTHRYNEISIRVLDDGTLSYFLDFYTANPRAWYPNKVVRVGDVRQAAGGHLDLPTTKTYVEVDEDAIAHAEPHPMPWDATHDWVTFVPPYADPLATSADPRAWWDRHKPLQLQTGALGLWENNQVSFSGLRLLSVRGDVIQRVHFLPRERLDAYRWELSLEQAAAPEPRHQVLTRERTRRFGSPPAASAPLVLTPAAGGNSVVYRDGEGYLVELWDVPGSAGAGRLAGRDVAPAAVGSPSGFVGPDGTAVVLFRGDDRHIHSLYWAGTASAGHDALSQSCEASEAEGDPSGYVLAGITHVFYRTADGHIEELWWPGAEAVSHGHITGYCDEPLAAGDPQGYPVTTTAQNIVLYRGVDGHVHSLYWSDGPTGHDNLSGYCGSPLAAGDPFGYHLPHLDSHQVVYRSADGHLHEIGWAGAAPASAWDVVGAAGAPPAAADPACWFVPANGTKHISYAGVDGHVHDLAWPAGTATPTWTDLTLSALAPPAAAEHVTGWVEPGSATCRVAFRGTDGHLHEIRWG</sequence>
<dbReference type="InterPro" id="IPR029052">
    <property type="entry name" value="Metallo-depent_PP-like"/>
</dbReference>
<feature type="domain" description="Calcineurin-like phosphoesterase" evidence="1">
    <location>
        <begin position="168"/>
        <end position="290"/>
    </location>
</feature>
<evidence type="ECO:0000259" key="1">
    <source>
        <dbReference type="Pfam" id="PF00149"/>
    </source>
</evidence>
<dbReference type="Proteomes" id="UP000718281">
    <property type="component" value="Unassembled WGS sequence"/>
</dbReference>
<dbReference type="GO" id="GO:0016787">
    <property type="term" value="F:hydrolase activity"/>
    <property type="evidence" value="ECO:0007669"/>
    <property type="project" value="InterPro"/>
</dbReference>
<comment type="caution">
    <text evidence="2">The sequence shown here is derived from an EMBL/GenBank/DDBJ whole genome shotgun (WGS) entry which is preliminary data.</text>
</comment>
<accession>A0A935CCS2</accession>
<dbReference type="SUPFAM" id="SSF56300">
    <property type="entry name" value="Metallo-dependent phosphatases"/>
    <property type="match status" value="1"/>
</dbReference>
<dbReference type="Gene3D" id="2.120.10.70">
    <property type="entry name" value="Fucose-specific lectin"/>
    <property type="match status" value="2"/>
</dbReference>
<protein>
    <submittedName>
        <fullName evidence="2">Metallophosphoesterase</fullName>
    </submittedName>
</protein>
<dbReference type="SUPFAM" id="SSF89372">
    <property type="entry name" value="Fucose-specific lectin"/>
    <property type="match status" value="2"/>
</dbReference>